<accession>A0A1J6VRL0</accession>
<dbReference type="InterPro" id="IPR011701">
    <property type="entry name" value="MFS"/>
</dbReference>
<evidence type="ECO:0000256" key="3">
    <source>
        <dbReference type="ARBA" id="ARBA00022475"/>
    </source>
</evidence>
<protein>
    <submittedName>
        <fullName evidence="9">MFS transporter</fullName>
    </submittedName>
</protein>
<keyword evidence="4 7" id="KW-0812">Transmembrane</keyword>
<feature type="transmembrane region" description="Helical" evidence="7">
    <location>
        <begin position="350"/>
        <end position="367"/>
    </location>
</feature>
<dbReference type="Gene3D" id="1.20.1250.20">
    <property type="entry name" value="MFS general substrate transporter like domains"/>
    <property type="match status" value="2"/>
</dbReference>
<evidence type="ECO:0000256" key="7">
    <source>
        <dbReference type="SAM" id="Phobius"/>
    </source>
</evidence>
<gene>
    <name evidence="9" type="ORF">BHE18_13310</name>
</gene>
<keyword evidence="2" id="KW-0813">Transport</keyword>
<evidence type="ECO:0000313" key="10">
    <source>
        <dbReference type="Proteomes" id="UP000182062"/>
    </source>
</evidence>
<feature type="transmembrane region" description="Helical" evidence="7">
    <location>
        <begin position="78"/>
        <end position="96"/>
    </location>
</feature>
<dbReference type="GO" id="GO:0005886">
    <property type="term" value="C:plasma membrane"/>
    <property type="evidence" value="ECO:0007669"/>
    <property type="project" value="UniProtKB-SubCell"/>
</dbReference>
<evidence type="ECO:0000256" key="5">
    <source>
        <dbReference type="ARBA" id="ARBA00022989"/>
    </source>
</evidence>
<evidence type="ECO:0000256" key="2">
    <source>
        <dbReference type="ARBA" id="ARBA00022448"/>
    </source>
</evidence>
<dbReference type="PANTHER" id="PTHR43414:SF3">
    <property type="entry name" value="LMO2377 PROTEIN"/>
    <property type="match status" value="1"/>
</dbReference>
<comment type="subcellular location">
    <subcellularLocation>
        <location evidence="1">Cell membrane</location>
        <topology evidence="1">Multi-pass membrane protein</topology>
    </subcellularLocation>
</comment>
<feature type="transmembrane region" description="Helical" evidence="7">
    <location>
        <begin position="373"/>
        <end position="391"/>
    </location>
</feature>
<evidence type="ECO:0000256" key="6">
    <source>
        <dbReference type="ARBA" id="ARBA00023136"/>
    </source>
</evidence>
<dbReference type="InterPro" id="IPR020846">
    <property type="entry name" value="MFS_dom"/>
</dbReference>
<name>A0A1J6VRL0_9BACI</name>
<feature type="transmembrane region" description="Helical" evidence="7">
    <location>
        <begin position="205"/>
        <end position="228"/>
    </location>
</feature>
<dbReference type="Proteomes" id="UP000182062">
    <property type="component" value="Unassembled WGS sequence"/>
</dbReference>
<dbReference type="PROSITE" id="PS50850">
    <property type="entry name" value="MFS"/>
    <property type="match status" value="1"/>
</dbReference>
<feature type="transmembrane region" description="Helical" evidence="7">
    <location>
        <begin position="248"/>
        <end position="267"/>
    </location>
</feature>
<dbReference type="RefSeq" id="WP_071620577.1">
    <property type="nucleotide sequence ID" value="NZ_MINN01000150.1"/>
</dbReference>
<dbReference type="OrthoDB" id="65739at2"/>
<dbReference type="PANTHER" id="PTHR43414">
    <property type="entry name" value="MULTIDRUG RESISTANCE PROTEIN MDTG"/>
    <property type="match status" value="1"/>
</dbReference>
<organism evidence="9 10">
    <name type="scientific">Rossellomorea aquimaris</name>
    <dbReference type="NCBI Taxonomy" id="189382"/>
    <lineage>
        <taxon>Bacteria</taxon>
        <taxon>Bacillati</taxon>
        <taxon>Bacillota</taxon>
        <taxon>Bacilli</taxon>
        <taxon>Bacillales</taxon>
        <taxon>Bacillaceae</taxon>
        <taxon>Rossellomorea</taxon>
    </lineage>
</organism>
<feature type="transmembrane region" description="Helical" evidence="7">
    <location>
        <begin position="279"/>
        <end position="301"/>
    </location>
</feature>
<evidence type="ECO:0000313" key="9">
    <source>
        <dbReference type="EMBL" id="OIU67028.1"/>
    </source>
</evidence>
<dbReference type="AlphaFoldDB" id="A0A1J6VRL0"/>
<feature type="transmembrane region" description="Helical" evidence="7">
    <location>
        <begin position="45"/>
        <end position="66"/>
    </location>
</feature>
<comment type="caution">
    <text evidence="9">The sequence shown here is derived from an EMBL/GenBank/DDBJ whole genome shotgun (WGS) entry which is preliminary data.</text>
</comment>
<evidence type="ECO:0000256" key="4">
    <source>
        <dbReference type="ARBA" id="ARBA00022692"/>
    </source>
</evidence>
<sequence length="404" mass="44157">MTIEKKNLVIMVTANFLVAASATMVLPFLSLYIETFGDYSAEYVQRWSGFVFGVTFLTAFFVSPLWGRFGDRYGYKPILLITGYGIATSIFLMGFMESVHGLFILRMVMGAVTGFIPTSMALISSQTSKKEAGKILGTLQMGTVSGGLFGPVIGGILADNVGFSYTFIFTAISIAIAATVVLFGINEQRNKEQRNKQSKYSSRQVLRHIFSHKLLVTVITLSMIIQVANFSIQPLLALYVNELTSSSNLAFLAGLAFSATGFGNFIATRKWGKLGDQIGYEKVLSILLVFASILIVPQALVTELWQLVFLRFLFGIAIGGMIPCVTAYIRQEAPLSMQGEVLGYNQSFRFLGNVIGPAFGGTVSGYIGISSVFYVTGALFLGAFGLLWWSIRHSEVDGHVNQDY</sequence>
<keyword evidence="5 7" id="KW-1133">Transmembrane helix</keyword>
<feature type="transmembrane region" description="Helical" evidence="7">
    <location>
        <begin position="102"/>
        <end position="123"/>
    </location>
</feature>
<dbReference type="Pfam" id="PF07690">
    <property type="entry name" value="MFS_1"/>
    <property type="match status" value="1"/>
</dbReference>
<reference evidence="9 10" key="1">
    <citation type="submission" date="2016-09" db="EMBL/GenBank/DDBJ databases">
        <title>Bacillus aquimaris SAMM genome sequence reveals colonization and biosurfactant production capacities.</title>
        <authorList>
            <person name="Waghmode S.R."/>
            <person name="Suryavanshi M.V."/>
        </authorList>
    </citation>
    <scope>NUCLEOTIDE SEQUENCE [LARGE SCALE GENOMIC DNA]</scope>
    <source>
        <strain evidence="9 10">SAMM</strain>
    </source>
</reference>
<feature type="transmembrane region" description="Helical" evidence="7">
    <location>
        <begin position="135"/>
        <end position="157"/>
    </location>
</feature>
<dbReference type="GO" id="GO:0022857">
    <property type="term" value="F:transmembrane transporter activity"/>
    <property type="evidence" value="ECO:0007669"/>
    <property type="project" value="InterPro"/>
</dbReference>
<keyword evidence="10" id="KW-1185">Reference proteome</keyword>
<keyword evidence="3" id="KW-1003">Cell membrane</keyword>
<feature type="transmembrane region" description="Helical" evidence="7">
    <location>
        <begin position="163"/>
        <end position="185"/>
    </location>
</feature>
<evidence type="ECO:0000256" key="1">
    <source>
        <dbReference type="ARBA" id="ARBA00004651"/>
    </source>
</evidence>
<evidence type="ECO:0000259" key="8">
    <source>
        <dbReference type="PROSITE" id="PS50850"/>
    </source>
</evidence>
<proteinExistence type="predicted"/>
<keyword evidence="6 7" id="KW-0472">Membrane</keyword>
<dbReference type="InterPro" id="IPR036259">
    <property type="entry name" value="MFS_trans_sf"/>
</dbReference>
<feature type="domain" description="Major facilitator superfamily (MFS) profile" evidence="8">
    <location>
        <begin position="7"/>
        <end position="395"/>
    </location>
</feature>
<dbReference type="EMBL" id="MINN01000150">
    <property type="protein sequence ID" value="OIU67028.1"/>
    <property type="molecule type" value="Genomic_DNA"/>
</dbReference>
<feature type="transmembrane region" description="Helical" evidence="7">
    <location>
        <begin position="12"/>
        <end position="33"/>
    </location>
</feature>
<dbReference type="SUPFAM" id="SSF103473">
    <property type="entry name" value="MFS general substrate transporter"/>
    <property type="match status" value="1"/>
</dbReference>
<feature type="transmembrane region" description="Helical" evidence="7">
    <location>
        <begin position="307"/>
        <end position="329"/>
    </location>
</feature>